<protein>
    <submittedName>
        <fullName evidence="9">Response regulator</fullName>
    </submittedName>
</protein>
<dbReference type="PRINTS" id="PR00038">
    <property type="entry name" value="HTHLUXR"/>
</dbReference>
<proteinExistence type="predicted"/>
<organism evidence="9 10">
    <name type="scientific">Desulfobacter latus</name>
    <dbReference type="NCBI Taxonomy" id="2292"/>
    <lineage>
        <taxon>Bacteria</taxon>
        <taxon>Pseudomonadati</taxon>
        <taxon>Thermodesulfobacteriota</taxon>
        <taxon>Desulfobacteria</taxon>
        <taxon>Desulfobacterales</taxon>
        <taxon>Desulfobacteraceae</taxon>
        <taxon>Desulfobacter</taxon>
    </lineage>
</organism>
<dbReference type="SUPFAM" id="SSF55781">
    <property type="entry name" value="GAF domain-like"/>
    <property type="match status" value="1"/>
</dbReference>
<gene>
    <name evidence="9" type="ORF">HXW94_05505</name>
</gene>
<comment type="caution">
    <text evidence="9">The sequence shown here is derived from an EMBL/GenBank/DDBJ whole genome shotgun (WGS) entry which is preliminary data.</text>
</comment>
<dbReference type="PANTHER" id="PTHR44591">
    <property type="entry name" value="STRESS RESPONSE REGULATOR PROTEIN 1"/>
    <property type="match status" value="1"/>
</dbReference>
<name>A0A850T056_9BACT</name>
<dbReference type="AlphaFoldDB" id="A0A850T056"/>
<dbReference type="GO" id="GO:0003677">
    <property type="term" value="F:DNA binding"/>
    <property type="evidence" value="ECO:0007669"/>
    <property type="project" value="UniProtKB-KW"/>
</dbReference>
<dbReference type="InterPro" id="IPR029016">
    <property type="entry name" value="GAF-like_dom_sf"/>
</dbReference>
<evidence type="ECO:0000256" key="2">
    <source>
        <dbReference type="ARBA" id="ARBA00023015"/>
    </source>
</evidence>
<dbReference type="InterPro" id="IPR050595">
    <property type="entry name" value="Bact_response_regulator"/>
</dbReference>
<dbReference type="InterPro" id="IPR036388">
    <property type="entry name" value="WH-like_DNA-bd_sf"/>
</dbReference>
<dbReference type="SMART" id="SM00421">
    <property type="entry name" value="HTH_LUXR"/>
    <property type="match status" value="1"/>
</dbReference>
<dbReference type="InterPro" id="IPR016032">
    <property type="entry name" value="Sig_transdc_resp-reg_C-effctor"/>
</dbReference>
<dbReference type="Gene3D" id="3.30.450.40">
    <property type="match status" value="1"/>
</dbReference>
<dbReference type="Pfam" id="PF00072">
    <property type="entry name" value="Response_reg"/>
    <property type="match status" value="1"/>
</dbReference>
<feature type="coiled-coil region" evidence="6">
    <location>
        <begin position="134"/>
        <end position="161"/>
    </location>
</feature>
<evidence type="ECO:0000256" key="1">
    <source>
        <dbReference type="ARBA" id="ARBA00022553"/>
    </source>
</evidence>
<keyword evidence="6" id="KW-0175">Coiled coil</keyword>
<dbReference type="InterPro" id="IPR011006">
    <property type="entry name" value="CheY-like_superfamily"/>
</dbReference>
<dbReference type="Pfam" id="PF00196">
    <property type="entry name" value="GerE"/>
    <property type="match status" value="1"/>
</dbReference>
<dbReference type="PROSITE" id="PS50110">
    <property type="entry name" value="RESPONSE_REGULATORY"/>
    <property type="match status" value="1"/>
</dbReference>
<dbReference type="CDD" id="cd06170">
    <property type="entry name" value="LuxR_C_like"/>
    <property type="match status" value="1"/>
</dbReference>
<dbReference type="Gene3D" id="1.10.10.10">
    <property type="entry name" value="Winged helix-like DNA-binding domain superfamily/Winged helix DNA-binding domain"/>
    <property type="match status" value="1"/>
</dbReference>
<evidence type="ECO:0000256" key="4">
    <source>
        <dbReference type="ARBA" id="ARBA00023163"/>
    </source>
</evidence>
<dbReference type="SUPFAM" id="SSF46894">
    <property type="entry name" value="C-terminal effector domain of the bipartite response regulators"/>
    <property type="match status" value="1"/>
</dbReference>
<keyword evidence="3" id="KW-0238">DNA-binding</keyword>
<evidence type="ECO:0000256" key="6">
    <source>
        <dbReference type="SAM" id="Coils"/>
    </source>
</evidence>
<keyword evidence="1 5" id="KW-0597">Phosphoprotein</keyword>
<dbReference type="SMART" id="SM00448">
    <property type="entry name" value="REC"/>
    <property type="match status" value="1"/>
</dbReference>
<evidence type="ECO:0000256" key="3">
    <source>
        <dbReference type="ARBA" id="ARBA00023125"/>
    </source>
</evidence>
<sequence length="487" mass="55182">MQSNIDNSNDLSSLSILVIDDDPDVLFATSRILKKAGYHVFEGATGEKAIALTRTLKPDLVLLDAILPDIDGADVLVTLKADKEIKHIPVIIISSLKTSSEDQSFGLETGADGYIARPIENRELLARVRAFLRIKFMQRELEKNRNQLEELVAARTEKLNREIKKKETAQHLLTKQKRWISFNNDIASVFLTEDTEDVYSKVTVLLLQSFNCRYGCIGFLNKYGDLVCPAISERNWPTGYNDSTKNKIYQYLKWSGVWAASMKAKKISATNKKTTGFSPSVIFKNALAGPLVLEGGCIGLIGLADHSSGFTLDDRKQLEMICEFVAPILSMFIQREKSKTELKIHAKKLAEKNIALNVLLETREEGKKKLADQVLENFDRLVFPYYGRIKTCKDKKELEIIFKIIEKNTLESLSPLKKSVPDMYRQFTPMEIQVIDLIKIGKTSKEISNVLNISQRSVFFHRNNIRKKLNIQGLKTNLRSFLLSEQG</sequence>
<feature type="modified residue" description="4-aspartylphosphate" evidence="5">
    <location>
        <position position="64"/>
    </location>
</feature>
<dbReference type="GO" id="GO:0006355">
    <property type="term" value="P:regulation of DNA-templated transcription"/>
    <property type="evidence" value="ECO:0007669"/>
    <property type="project" value="InterPro"/>
</dbReference>
<evidence type="ECO:0000256" key="5">
    <source>
        <dbReference type="PROSITE-ProRule" id="PRU00169"/>
    </source>
</evidence>
<dbReference type="Gene3D" id="3.40.50.2300">
    <property type="match status" value="1"/>
</dbReference>
<accession>A0A850T056</accession>
<keyword evidence="2" id="KW-0805">Transcription regulation</keyword>
<reference evidence="9 10" key="1">
    <citation type="submission" date="2020-06" db="EMBL/GenBank/DDBJ databases">
        <title>High-quality draft genome of sulfate reducer Desulfobacter latus type strain AcrS2 isolated from marine sediment.</title>
        <authorList>
            <person name="Hoppe M."/>
            <person name="Larsen C.K."/>
            <person name="Marshall I.P.G."/>
            <person name="Schramm A."/>
            <person name="Marietou A.G."/>
        </authorList>
    </citation>
    <scope>NUCLEOTIDE SEQUENCE [LARGE SCALE GENOMIC DNA]</scope>
    <source>
        <strain evidence="9 10">AcRS2</strain>
    </source>
</reference>
<evidence type="ECO:0000259" key="8">
    <source>
        <dbReference type="PROSITE" id="PS50110"/>
    </source>
</evidence>
<keyword evidence="4" id="KW-0804">Transcription</keyword>
<dbReference type="InterPro" id="IPR001789">
    <property type="entry name" value="Sig_transdc_resp-reg_receiver"/>
</dbReference>
<dbReference type="Proteomes" id="UP000553343">
    <property type="component" value="Unassembled WGS sequence"/>
</dbReference>
<dbReference type="PROSITE" id="PS00622">
    <property type="entry name" value="HTH_LUXR_1"/>
    <property type="match status" value="1"/>
</dbReference>
<keyword evidence="10" id="KW-1185">Reference proteome</keyword>
<feature type="domain" description="HTH luxR-type" evidence="7">
    <location>
        <begin position="420"/>
        <end position="485"/>
    </location>
</feature>
<dbReference type="InterPro" id="IPR000792">
    <property type="entry name" value="Tscrpt_reg_LuxR_C"/>
</dbReference>
<dbReference type="PROSITE" id="PS50043">
    <property type="entry name" value="HTH_LUXR_2"/>
    <property type="match status" value="1"/>
</dbReference>
<evidence type="ECO:0000313" key="10">
    <source>
        <dbReference type="Proteomes" id="UP000553343"/>
    </source>
</evidence>
<dbReference type="GO" id="GO:0000160">
    <property type="term" value="P:phosphorelay signal transduction system"/>
    <property type="evidence" value="ECO:0007669"/>
    <property type="project" value="InterPro"/>
</dbReference>
<dbReference type="SUPFAM" id="SSF52172">
    <property type="entry name" value="CheY-like"/>
    <property type="match status" value="1"/>
</dbReference>
<dbReference type="PANTHER" id="PTHR44591:SF23">
    <property type="entry name" value="CHEY SUBFAMILY"/>
    <property type="match status" value="1"/>
</dbReference>
<dbReference type="RefSeq" id="WP_178365907.1">
    <property type="nucleotide sequence ID" value="NZ_JACADJ010000012.1"/>
</dbReference>
<evidence type="ECO:0000259" key="7">
    <source>
        <dbReference type="PROSITE" id="PS50043"/>
    </source>
</evidence>
<evidence type="ECO:0000313" key="9">
    <source>
        <dbReference type="EMBL" id="NWH04451.1"/>
    </source>
</evidence>
<dbReference type="EMBL" id="JACADJ010000012">
    <property type="protein sequence ID" value="NWH04451.1"/>
    <property type="molecule type" value="Genomic_DNA"/>
</dbReference>
<feature type="domain" description="Response regulatory" evidence="8">
    <location>
        <begin position="15"/>
        <end position="132"/>
    </location>
</feature>